<dbReference type="Proteomes" id="UP000007148">
    <property type="component" value="Unassembled WGS sequence"/>
</dbReference>
<dbReference type="PANTHER" id="PTHR22993:SF9">
    <property type="entry name" value="FORMAMIDOPYRIMIDINE-DNA GLYCOSYLASE"/>
    <property type="match status" value="1"/>
</dbReference>
<evidence type="ECO:0000259" key="11">
    <source>
        <dbReference type="PROSITE" id="PS50042"/>
    </source>
</evidence>
<evidence type="ECO:0000313" key="13">
    <source>
        <dbReference type="EMBL" id="CCA68814.1"/>
    </source>
</evidence>
<keyword evidence="5" id="KW-0238">DNA-binding</keyword>
<gene>
    <name evidence="13" type="ORF">PIIN_02676</name>
</gene>
<keyword evidence="9" id="KW-0326">Glycosidase</keyword>
<dbReference type="PROSITE" id="PS50042">
    <property type="entry name" value="CNMP_BINDING_3"/>
    <property type="match status" value="1"/>
</dbReference>
<dbReference type="InterPro" id="IPR015886">
    <property type="entry name" value="H2TH_FPG"/>
</dbReference>
<dbReference type="SMART" id="SM01232">
    <property type="entry name" value="H2TH"/>
    <property type="match status" value="1"/>
</dbReference>
<dbReference type="STRING" id="1109443.G4TBX1"/>
<evidence type="ECO:0000256" key="2">
    <source>
        <dbReference type="ARBA" id="ARBA00009409"/>
    </source>
</evidence>
<feature type="compositionally biased region" description="Polar residues" evidence="10">
    <location>
        <begin position="352"/>
        <end position="364"/>
    </location>
</feature>
<keyword evidence="6" id="KW-0234">DNA repair</keyword>
<dbReference type="GO" id="GO:0016829">
    <property type="term" value="F:lyase activity"/>
    <property type="evidence" value="ECO:0007669"/>
    <property type="project" value="UniProtKB-KW"/>
</dbReference>
<feature type="region of interest" description="Disordered" evidence="10">
    <location>
        <begin position="291"/>
        <end position="364"/>
    </location>
</feature>
<keyword evidence="8" id="KW-0511">Multifunctional enzyme</keyword>
<evidence type="ECO:0000256" key="1">
    <source>
        <dbReference type="ARBA" id="ARBA00001668"/>
    </source>
</evidence>
<evidence type="ECO:0000256" key="7">
    <source>
        <dbReference type="ARBA" id="ARBA00023239"/>
    </source>
</evidence>
<dbReference type="InParanoid" id="G4TBX1"/>
<dbReference type="SUPFAM" id="SSF81624">
    <property type="entry name" value="N-terminal domain of MutM-like DNA repair proteins"/>
    <property type="match status" value="1"/>
</dbReference>
<comment type="similarity">
    <text evidence="2">Belongs to the FPG family.</text>
</comment>
<dbReference type="OrthoDB" id="444592at2759"/>
<evidence type="ECO:0000256" key="9">
    <source>
        <dbReference type="ARBA" id="ARBA00023295"/>
    </source>
</evidence>
<proteinExistence type="inferred from homology"/>
<keyword evidence="4" id="KW-0378">Hydrolase</keyword>
<dbReference type="GO" id="GO:0003906">
    <property type="term" value="F:DNA-(apurinic or apyrimidinic site) endonuclease activity"/>
    <property type="evidence" value="ECO:0007669"/>
    <property type="project" value="InterPro"/>
</dbReference>
<protein>
    <submittedName>
        <fullName evidence="13">Related to formamidopyrimidine-DNA glycosylase</fullName>
    </submittedName>
</protein>
<dbReference type="InterPro" id="IPR010979">
    <property type="entry name" value="Ribosomal_uS13-like_H2TH"/>
</dbReference>
<reference evidence="13 14" key="1">
    <citation type="journal article" date="2011" name="PLoS Pathog.">
        <title>Endophytic Life Strategies Decoded by Genome and Transcriptome Analyses of the Mutualistic Root Symbiont Piriformospora indica.</title>
        <authorList>
            <person name="Zuccaro A."/>
            <person name="Lahrmann U."/>
            <person name="Guldener U."/>
            <person name="Langen G."/>
            <person name="Pfiffi S."/>
            <person name="Biedenkopf D."/>
            <person name="Wong P."/>
            <person name="Samans B."/>
            <person name="Grimm C."/>
            <person name="Basiewicz M."/>
            <person name="Murat C."/>
            <person name="Martin F."/>
            <person name="Kogel K.H."/>
        </authorList>
    </citation>
    <scope>NUCLEOTIDE SEQUENCE [LARGE SCALE GENOMIC DNA]</scope>
    <source>
        <strain evidence="13 14">DSM 11827</strain>
    </source>
</reference>
<evidence type="ECO:0000256" key="5">
    <source>
        <dbReference type="ARBA" id="ARBA00023125"/>
    </source>
</evidence>
<evidence type="ECO:0000256" key="10">
    <source>
        <dbReference type="SAM" id="MobiDB-lite"/>
    </source>
</evidence>
<keyword evidence="7" id="KW-0456">Lyase</keyword>
<dbReference type="PANTHER" id="PTHR22993">
    <property type="entry name" value="FORMAMIDOPYRIMIDINE-DNA GLYCOSYLASE"/>
    <property type="match status" value="1"/>
</dbReference>
<sequence>MPELPEVERAAGVIRAAAKGRKISKVETTEDTIVYTGTSHTEFAQEITGRTLVDTGRYGKVFYLLLDGDGRVPVLHLGMTGAIQVRGGEALYYRKKPKQDPNDWPPKFMKFILHFEPLEEGGEITEIAFLDPRRLARIRLCKDHLNEPPISALGFDPILSMPPIEEFQEKVLKRGCPIKALLLDQSFSAGVGNWIADEVLFHSAVHPEQTAKSLSPEKIKLLYRNIEYVCKTAVEVNADSREFPSNWLFKHRWGKGKDKSTLVLPSGEKASIKWITVGGRTSAVVQQVQKLEGASKKAKKEKIEDDTESSTSELTDLGDDTEDEEKKRKPAKGKRKAPPEPKQSRKKLKRSGLTQVTGQLTLSS</sequence>
<dbReference type="SUPFAM" id="SSF46946">
    <property type="entry name" value="S13-like H2TH domain"/>
    <property type="match status" value="1"/>
</dbReference>
<name>G4TBX1_SERID</name>
<dbReference type="eggNOG" id="ENOG502QVDB">
    <property type="taxonomic scope" value="Eukaryota"/>
</dbReference>
<dbReference type="SMART" id="SM00898">
    <property type="entry name" value="Fapy_DNA_glyco"/>
    <property type="match status" value="1"/>
</dbReference>
<dbReference type="FunFam" id="1.10.8.50:FF:000009">
    <property type="entry name" value="Formamidopyrimidine-DNA glycosylase"/>
    <property type="match status" value="1"/>
</dbReference>
<dbReference type="Gene3D" id="3.20.190.10">
    <property type="entry name" value="MutM-like, N-terminal"/>
    <property type="match status" value="1"/>
</dbReference>
<dbReference type="GO" id="GO:0005634">
    <property type="term" value="C:nucleus"/>
    <property type="evidence" value="ECO:0007669"/>
    <property type="project" value="TreeGrafter"/>
</dbReference>
<keyword evidence="14" id="KW-1185">Reference proteome</keyword>
<dbReference type="GO" id="GO:0003684">
    <property type="term" value="F:damaged DNA binding"/>
    <property type="evidence" value="ECO:0007669"/>
    <property type="project" value="InterPro"/>
</dbReference>
<dbReference type="InterPro" id="IPR012319">
    <property type="entry name" value="FPG_cat"/>
</dbReference>
<evidence type="ECO:0000256" key="3">
    <source>
        <dbReference type="ARBA" id="ARBA00022763"/>
    </source>
</evidence>
<dbReference type="Pfam" id="PF06831">
    <property type="entry name" value="H2TH"/>
    <property type="match status" value="1"/>
</dbReference>
<dbReference type="GO" id="GO:0008270">
    <property type="term" value="F:zinc ion binding"/>
    <property type="evidence" value="ECO:0007669"/>
    <property type="project" value="InterPro"/>
</dbReference>
<dbReference type="InterPro" id="IPR035937">
    <property type="entry name" value="FPG_N"/>
</dbReference>
<accession>G4TBX1</accession>
<dbReference type="AlphaFoldDB" id="G4TBX1"/>
<keyword evidence="3" id="KW-0227">DNA damage</keyword>
<dbReference type="Gene3D" id="1.10.8.50">
    <property type="match status" value="1"/>
</dbReference>
<dbReference type="GO" id="GO:0006284">
    <property type="term" value="P:base-excision repair"/>
    <property type="evidence" value="ECO:0007669"/>
    <property type="project" value="InterPro"/>
</dbReference>
<dbReference type="OMA" id="EKFPEHW"/>
<dbReference type="HOGENOM" id="CLU_038423_0_1_1"/>
<evidence type="ECO:0000259" key="12">
    <source>
        <dbReference type="PROSITE" id="PS51068"/>
    </source>
</evidence>
<dbReference type="EMBL" id="CAFZ01000041">
    <property type="protein sequence ID" value="CCA68814.1"/>
    <property type="molecule type" value="Genomic_DNA"/>
</dbReference>
<feature type="domain" description="Formamidopyrimidine-DNA glycosylase catalytic" evidence="12">
    <location>
        <begin position="2"/>
        <end position="136"/>
    </location>
</feature>
<dbReference type="Pfam" id="PF01149">
    <property type="entry name" value="Fapy_DNA_glyco"/>
    <property type="match status" value="1"/>
</dbReference>
<dbReference type="PROSITE" id="PS51068">
    <property type="entry name" value="FPG_CAT"/>
    <property type="match status" value="1"/>
</dbReference>
<evidence type="ECO:0000313" key="14">
    <source>
        <dbReference type="Proteomes" id="UP000007148"/>
    </source>
</evidence>
<evidence type="ECO:0000256" key="4">
    <source>
        <dbReference type="ARBA" id="ARBA00022801"/>
    </source>
</evidence>
<organism evidence="13 14">
    <name type="scientific">Serendipita indica (strain DSM 11827)</name>
    <name type="common">Root endophyte fungus</name>
    <name type="synonym">Piriformospora indica</name>
    <dbReference type="NCBI Taxonomy" id="1109443"/>
    <lineage>
        <taxon>Eukaryota</taxon>
        <taxon>Fungi</taxon>
        <taxon>Dikarya</taxon>
        <taxon>Basidiomycota</taxon>
        <taxon>Agaricomycotina</taxon>
        <taxon>Agaricomycetes</taxon>
        <taxon>Sebacinales</taxon>
        <taxon>Serendipitaceae</taxon>
        <taxon>Serendipita</taxon>
    </lineage>
</organism>
<dbReference type="GO" id="GO:0008534">
    <property type="term" value="F:oxidized purine nucleobase lesion DNA N-glycosylase activity"/>
    <property type="evidence" value="ECO:0007669"/>
    <property type="project" value="UniProtKB-EC"/>
</dbReference>
<comment type="caution">
    <text evidence="13">The sequence shown here is derived from an EMBL/GenBank/DDBJ whole genome shotgun (WGS) entry which is preliminary data.</text>
</comment>
<dbReference type="CDD" id="cd08972">
    <property type="entry name" value="PF_Nei_N"/>
    <property type="match status" value="1"/>
</dbReference>
<evidence type="ECO:0000256" key="6">
    <source>
        <dbReference type="ARBA" id="ARBA00023204"/>
    </source>
</evidence>
<feature type="domain" description="Cyclic nucleotide-binding" evidence="11">
    <location>
        <begin position="49"/>
        <end position="98"/>
    </location>
</feature>
<comment type="catalytic activity">
    <reaction evidence="1">
        <text>Hydrolysis of DNA containing ring-opened 7-methylguanine residues, releasing 2,6-diamino-4-hydroxy-5-(N-methyl)formamidopyrimidine.</text>
        <dbReference type="EC" id="3.2.2.23"/>
    </reaction>
</comment>
<dbReference type="InterPro" id="IPR000595">
    <property type="entry name" value="cNMP-bd_dom"/>
</dbReference>
<evidence type="ECO:0000256" key="8">
    <source>
        <dbReference type="ARBA" id="ARBA00023268"/>
    </source>
</evidence>